<evidence type="ECO:0000259" key="5">
    <source>
        <dbReference type="PROSITE" id="PS50931"/>
    </source>
</evidence>
<organism evidence="6 7">
    <name type="scientific">Mesorhizobium kowhaii</name>
    <dbReference type="NCBI Taxonomy" id="1300272"/>
    <lineage>
        <taxon>Bacteria</taxon>
        <taxon>Pseudomonadati</taxon>
        <taxon>Pseudomonadota</taxon>
        <taxon>Alphaproteobacteria</taxon>
        <taxon>Hyphomicrobiales</taxon>
        <taxon>Phyllobacteriaceae</taxon>
        <taxon>Mesorhizobium</taxon>
    </lineage>
</organism>
<evidence type="ECO:0000256" key="3">
    <source>
        <dbReference type="ARBA" id="ARBA00023125"/>
    </source>
</evidence>
<dbReference type="FunFam" id="1.10.10.10:FF:000001">
    <property type="entry name" value="LysR family transcriptional regulator"/>
    <property type="match status" value="1"/>
</dbReference>
<dbReference type="GO" id="GO:0003700">
    <property type="term" value="F:DNA-binding transcription factor activity"/>
    <property type="evidence" value="ECO:0007669"/>
    <property type="project" value="InterPro"/>
</dbReference>
<keyword evidence="4" id="KW-0804">Transcription</keyword>
<feature type="domain" description="HTH lysR-type" evidence="5">
    <location>
        <begin position="5"/>
        <end position="63"/>
    </location>
</feature>
<dbReference type="InterPro" id="IPR005119">
    <property type="entry name" value="LysR_subst-bd"/>
</dbReference>
<dbReference type="Pfam" id="PF00126">
    <property type="entry name" value="HTH_1"/>
    <property type="match status" value="1"/>
</dbReference>
<dbReference type="InterPro" id="IPR036388">
    <property type="entry name" value="WH-like_DNA-bd_sf"/>
</dbReference>
<dbReference type="GO" id="GO:0006351">
    <property type="term" value="P:DNA-templated transcription"/>
    <property type="evidence" value="ECO:0007669"/>
    <property type="project" value="TreeGrafter"/>
</dbReference>
<evidence type="ECO:0000256" key="4">
    <source>
        <dbReference type="ARBA" id="ARBA00023163"/>
    </source>
</evidence>
<protein>
    <recommendedName>
        <fullName evidence="5">HTH lysR-type domain-containing protein</fullName>
    </recommendedName>
</protein>
<comment type="similarity">
    <text evidence="1">Belongs to the LysR transcriptional regulatory family.</text>
</comment>
<dbReference type="PROSITE" id="PS50931">
    <property type="entry name" value="HTH_LYSR"/>
    <property type="match status" value="1"/>
</dbReference>
<sequence>MEGAMELRHLRYFVAVAEEGSLTLAAEKRLHTAQPSLSRQIRDLEYEVGVPLMNRSVHGIELTTAGRAFLDHARLALTQAEAAAEAARRAAQPIERTFVVISTPPGFTANWLAPRLYRFASAYPEIDVRVSSSGSNANFTTDGVDVAIRNLPIDAAADSALVIEKLIELSIVPVCSPGLIQMHGPLERPEALKRVPLIHDDTLAGRAQVPDWADWFKAAGVDAVDVSRGLRFNSADHALDAAGEGAGVLLAHDVLAYDDLRTGRLVIPVELALRSGRAYHLVCAKSRREHPHVQAFCTWVKQEVAALDWTQVHRTGGSHVQS</sequence>
<dbReference type="AlphaFoldDB" id="A0A2W7CWL7"/>
<dbReference type="Gene3D" id="3.40.190.10">
    <property type="entry name" value="Periplasmic binding protein-like II"/>
    <property type="match status" value="2"/>
</dbReference>
<keyword evidence="7" id="KW-1185">Reference proteome</keyword>
<dbReference type="RefSeq" id="WP_111544555.1">
    <property type="nucleotide sequence ID" value="NZ_MZXV01000028.1"/>
</dbReference>
<dbReference type="InterPro" id="IPR036390">
    <property type="entry name" value="WH_DNA-bd_sf"/>
</dbReference>
<gene>
    <name evidence="6" type="ORF">B5V02_12645</name>
</gene>
<dbReference type="Pfam" id="PF03466">
    <property type="entry name" value="LysR_substrate"/>
    <property type="match status" value="1"/>
</dbReference>
<dbReference type="Gene3D" id="1.10.10.10">
    <property type="entry name" value="Winged helix-like DNA-binding domain superfamily/Winged helix DNA-binding domain"/>
    <property type="match status" value="1"/>
</dbReference>
<evidence type="ECO:0000256" key="1">
    <source>
        <dbReference type="ARBA" id="ARBA00009437"/>
    </source>
</evidence>
<keyword evidence="3" id="KW-0238">DNA-binding</keyword>
<dbReference type="SUPFAM" id="SSF53850">
    <property type="entry name" value="Periplasmic binding protein-like II"/>
    <property type="match status" value="1"/>
</dbReference>
<reference evidence="7" key="1">
    <citation type="submission" date="2017-03" db="EMBL/GenBank/DDBJ databases">
        <authorList>
            <person name="Safronova V.I."/>
            <person name="Sazanova A.L."/>
            <person name="Chirak E.R."/>
        </authorList>
    </citation>
    <scope>NUCLEOTIDE SEQUENCE [LARGE SCALE GENOMIC DNA]</scope>
    <source>
        <strain evidence="7">Ach-343</strain>
    </source>
</reference>
<dbReference type="GO" id="GO:0043565">
    <property type="term" value="F:sequence-specific DNA binding"/>
    <property type="evidence" value="ECO:0007669"/>
    <property type="project" value="TreeGrafter"/>
</dbReference>
<comment type="caution">
    <text evidence="6">The sequence shown here is derived from an EMBL/GenBank/DDBJ whole genome shotgun (WGS) entry which is preliminary data.</text>
</comment>
<dbReference type="PRINTS" id="PR00039">
    <property type="entry name" value="HTHLYSR"/>
</dbReference>
<dbReference type="EMBL" id="MZXV01000028">
    <property type="protein sequence ID" value="PZV38159.1"/>
    <property type="molecule type" value="Genomic_DNA"/>
</dbReference>
<dbReference type="SUPFAM" id="SSF46785">
    <property type="entry name" value="Winged helix' DNA-binding domain"/>
    <property type="match status" value="1"/>
</dbReference>
<keyword evidence="2" id="KW-0805">Transcription regulation</keyword>
<dbReference type="InterPro" id="IPR000847">
    <property type="entry name" value="LysR_HTH_N"/>
</dbReference>
<evidence type="ECO:0000313" key="6">
    <source>
        <dbReference type="EMBL" id="PZV38159.1"/>
    </source>
</evidence>
<dbReference type="InterPro" id="IPR058163">
    <property type="entry name" value="LysR-type_TF_proteobact-type"/>
</dbReference>
<dbReference type="PANTHER" id="PTHR30537:SF74">
    <property type="entry name" value="HTH-TYPE TRANSCRIPTIONAL REGULATOR TRPI"/>
    <property type="match status" value="1"/>
</dbReference>
<dbReference type="CDD" id="cd08432">
    <property type="entry name" value="PBP2_GcdR_TrpI_HvrB_AmpR_like"/>
    <property type="match status" value="1"/>
</dbReference>
<dbReference type="Proteomes" id="UP000248616">
    <property type="component" value="Unassembled WGS sequence"/>
</dbReference>
<dbReference type="PANTHER" id="PTHR30537">
    <property type="entry name" value="HTH-TYPE TRANSCRIPTIONAL REGULATOR"/>
    <property type="match status" value="1"/>
</dbReference>
<proteinExistence type="inferred from homology"/>
<evidence type="ECO:0000256" key="2">
    <source>
        <dbReference type="ARBA" id="ARBA00023015"/>
    </source>
</evidence>
<name>A0A2W7CWL7_9HYPH</name>
<accession>A0A2W7CWL7</accession>
<evidence type="ECO:0000313" key="7">
    <source>
        <dbReference type="Proteomes" id="UP000248616"/>
    </source>
</evidence>